<keyword evidence="2" id="KW-1185">Reference proteome</keyword>
<dbReference type="HOGENOM" id="CLU_2591387_0_0_1"/>
<dbReference type="EMBL" id="KN835543">
    <property type="protein sequence ID" value="KIK36282.1"/>
    <property type="molecule type" value="Genomic_DNA"/>
</dbReference>
<dbReference type="OrthoDB" id="2693089at2759"/>
<sequence>MSTLVKTLLTGLKASTTQLVGIIVGAWHILGNTGQAYFILTTKVTTILGQIIREYEKGPYMSSIVAFYIRELMRIYSITP</sequence>
<dbReference type="InParanoid" id="A0A0D0APK0"/>
<proteinExistence type="predicted"/>
<accession>A0A0D0APK0</accession>
<reference evidence="2" key="2">
    <citation type="submission" date="2015-01" db="EMBL/GenBank/DDBJ databases">
        <title>Evolutionary Origins and Diversification of the Mycorrhizal Mutualists.</title>
        <authorList>
            <consortium name="DOE Joint Genome Institute"/>
            <consortium name="Mycorrhizal Genomics Consortium"/>
            <person name="Kohler A."/>
            <person name="Kuo A."/>
            <person name="Nagy L.G."/>
            <person name="Floudas D."/>
            <person name="Copeland A."/>
            <person name="Barry K.W."/>
            <person name="Cichocki N."/>
            <person name="Veneault-Fourrey C."/>
            <person name="LaButti K."/>
            <person name="Lindquist E.A."/>
            <person name="Lipzen A."/>
            <person name="Lundell T."/>
            <person name="Morin E."/>
            <person name="Murat C."/>
            <person name="Riley R."/>
            <person name="Ohm R."/>
            <person name="Sun H."/>
            <person name="Tunlid A."/>
            <person name="Henrissat B."/>
            <person name="Grigoriev I.V."/>
            <person name="Hibbett D.S."/>
            <person name="Martin F."/>
        </authorList>
    </citation>
    <scope>NUCLEOTIDE SEQUENCE [LARGE SCALE GENOMIC DNA]</scope>
    <source>
        <strain evidence="2">UH-Slu-Lm8-n1</strain>
    </source>
</reference>
<dbReference type="AlphaFoldDB" id="A0A0D0APK0"/>
<evidence type="ECO:0000313" key="2">
    <source>
        <dbReference type="Proteomes" id="UP000054485"/>
    </source>
</evidence>
<protein>
    <submittedName>
        <fullName evidence="1">Unplaced genomic scaffold CY34scaffold_412, whole genome shotgun sequence</fullName>
    </submittedName>
</protein>
<dbReference type="Proteomes" id="UP000054485">
    <property type="component" value="Unassembled WGS sequence"/>
</dbReference>
<name>A0A0D0APK0_9AGAM</name>
<gene>
    <name evidence="1" type="ORF">CY34DRAFT_16492</name>
</gene>
<organism evidence="1 2">
    <name type="scientific">Suillus luteus UH-Slu-Lm8-n1</name>
    <dbReference type="NCBI Taxonomy" id="930992"/>
    <lineage>
        <taxon>Eukaryota</taxon>
        <taxon>Fungi</taxon>
        <taxon>Dikarya</taxon>
        <taxon>Basidiomycota</taxon>
        <taxon>Agaricomycotina</taxon>
        <taxon>Agaricomycetes</taxon>
        <taxon>Agaricomycetidae</taxon>
        <taxon>Boletales</taxon>
        <taxon>Suillineae</taxon>
        <taxon>Suillaceae</taxon>
        <taxon>Suillus</taxon>
    </lineage>
</organism>
<evidence type="ECO:0000313" key="1">
    <source>
        <dbReference type="EMBL" id="KIK36282.1"/>
    </source>
</evidence>
<reference evidence="1 2" key="1">
    <citation type="submission" date="2014-04" db="EMBL/GenBank/DDBJ databases">
        <authorList>
            <consortium name="DOE Joint Genome Institute"/>
            <person name="Kuo A."/>
            <person name="Ruytinx J."/>
            <person name="Rineau F."/>
            <person name="Colpaert J."/>
            <person name="Kohler A."/>
            <person name="Nagy L.G."/>
            <person name="Floudas D."/>
            <person name="Copeland A."/>
            <person name="Barry K.W."/>
            <person name="Cichocki N."/>
            <person name="Veneault-Fourrey C."/>
            <person name="LaButti K."/>
            <person name="Lindquist E.A."/>
            <person name="Lipzen A."/>
            <person name="Lundell T."/>
            <person name="Morin E."/>
            <person name="Murat C."/>
            <person name="Sun H."/>
            <person name="Tunlid A."/>
            <person name="Henrissat B."/>
            <person name="Grigoriev I.V."/>
            <person name="Hibbett D.S."/>
            <person name="Martin F."/>
            <person name="Nordberg H.P."/>
            <person name="Cantor M.N."/>
            <person name="Hua S.X."/>
        </authorList>
    </citation>
    <scope>NUCLEOTIDE SEQUENCE [LARGE SCALE GENOMIC DNA]</scope>
    <source>
        <strain evidence="1 2">UH-Slu-Lm8-n1</strain>
    </source>
</reference>